<dbReference type="PANTHER" id="PTHR46412">
    <property type="entry name" value="BES1-INTERACTING MYC-LIKE PROTEIN"/>
    <property type="match status" value="1"/>
</dbReference>
<dbReference type="AlphaFoldDB" id="A0A830C3J8"/>
<dbReference type="PANTHER" id="PTHR46412:SF6">
    <property type="entry name" value="TRANSCRIPTION FACTOR BIM2"/>
    <property type="match status" value="1"/>
</dbReference>
<organism evidence="2 3">
    <name type="scientific">Phtheirospermum japonicum</name>
    <dbReference type="NCBI Taxonomy" id="374723"/>
    <lineage>
        <taxon>Eukaryota</taxon>
        <taxon>Viridiplantae</taxon>
        <taxon>Streptophyta</taxon>
        <taxon>Embryophyta</taxon>
        <taxon>Tracheophyta</taxon>
        <taxon>Spermatophyta</taxon>
        <taxon>Magnoliopsida</taxon>
        <taxon>eudicotyledons</taxon>
        <taxon>Gunneridae</taxon>
        <taxon>Pentapetalae</taxon>
        <taxon>asterids</taxon>
        <taxon>lamiids</taxon>
        <taxon>Lamiales</taxon>
        <taxon>Orobanchaceae</taxon>
        <taxon>Orobanchaceae incertae sedis</taxon>
        <taxon>Phtheirospermum</taxon>
    </lineage>
</organism>
<feature type="compositionally biased region" description="Polar residues" evidence="1">
    <location>
        <begin position="55"/>
        <end position="67"/>
    </location>
</feature>
<dbReference type="EMBL" id="BMAC01000380">
    <property type="protein sequence ID" value="GFP95307.1"/>
    <property type="molecule type" value="Genomic_DNA"/>
</dbReference>
<sequence length="81" mass="8621">MTIRLLNSLTQALQSTGVDLSQASISVQINLGKRAHKGSVAGVPIAKDHGIPMPSGNQQVGTFQDPGNSEDIDQAQKRRKL</sequence>
<dbReference type="InterPro" id="IPR044295">
    <property type="entry name" value="BIM1/2/3"/>
</dbReference>
<accession>A0A830C3J8</accession>
<proteinExistence type="predicted"/>
<dbReference type="OrthoDB" id="690068at2759"/>
<keyword evidence="3" id="KW-1185">Reference proteome</keyword>
<dbReference type="GO" id="GO:0046983">
    <property type="term" value="F:protein dimerization activity"/>
    <property type="evidence" value="ECO:0007669"/>
    <property type="project" value="InterPro"/>
</dbReference>
<feature type="region of interest" description="Disordered" evidence="1">
    <location>
        <begin position="44"/>
        <end position="81"/>
    </location>
</feature>
<evidence type="ECO:0000313" key="2">
    <source>
        <dbReference type="EMBL" id="GFP95307.1"/>
    </source>
</evidence>
<protein>
    <submittedName>
        <fullName evidence="2">Transcription factor bim2</fullName>
    </submittedName>
</protein>
<dbReference type="GO" id="GO:0003700">
    <property type="term" value="F:DNA-binding transcription factor activity"/>
    <property type="evidence" value="ECO:0007669"/>
    <property type="project" value="InterPro"/>
</dbReference>
<evidence type="ECO:0000256" key="1">
    <source>
        <dbReference type="SAM" id="MobiDB-lite"/>
    </source>
</evidence>
<evidence type="ECO:0000313" key="3">
    <source>
        <dbReference type="Proteomes" id="UP000653305"/>
    </source>
</evidence>
<dbReference type="Proteomes" id="UP000653305">
    <property type="component" value="Unassembled WGS sequence"/>
</dbReference>
<name>A0A830C3J8_9LAMI</name>
<gene>
    <name evidence="2" type="ORF">PHJA_001675000</name>
</gene>
<comment type="caution">
    <text evidence="2">The sequence shown here is derived from an EMBL/GenBank/DDBJ whole genome shotgun (WGS) entry which is preliminary data.</text>
</comment>
<dbReference type="GO" id="GO:0006351">
    <property type="term" value="P:DNA-templated transcription"/>
    <property type="evidence" value="ECO:0007669"/>
    <property type="project" value="InterPro"/>
</dbReference>
<reference evidence="2" key="1">
    <citation type="submission" date="2020-07" db="EMBL/GenBank/DDBJ databases">
        <title>Ethylene signaling mediates host invasion by parasitic plants.</title>
        <authorList>
            <person name="Yoshida S."/>
        </authorList>
    </citation>
    <scope>NUCLEOTIDE SEQUENCE</scope>
    <source>
        <strain evidence="2">Okayama</strain>
    </source>
</reference>